<protein>
    <submittedName>
        <fullName evidence="1">Uncharacterized protein</fullName>
    </submittedName>
</protein>
<accession>A0A5N6N1E4</accession>
<sequence>MLSMEGSVADGSCLQTIVGSVVVRGCLKTVEVRLLLQQGSSWARDSGGSSGDSQLGGFVSVDMLRCCPYIDGVTREVVEGVNDVYEDPSRLTPPVGHTHAQNPNFVVFHAPLPRFSVGLALDRLYFHVEGFKSFAWTQESPKSAKKRGSYGDLKVVYGGS</sequence>
<dbReference type="EMBL" id="SZYD01000014">
    <property type="protein sequence ID" value="KAD4180408.1"/>
    <property type="molecule type" value="Genomic_DNA"/>
</dbReference>
<comment type="caution">
    <text evidence="1">The sequence shown here is derived from an EMBL/GenBank/DDBJ whole genome shotgun (WGS) entry which is preliminary data.</text>
</comment>
<gene>
    <name evidence="1" type="ORF">E3N88_28999</name>
</gene>
<evidence type="ECO:0000313" key="1">
    <source>
        <dbReference type="EMBL" id="KAD4180408.1"/>
    </source>
</evidence>
<dbReference type="AlphaFoldDB" id="A0A5N6N1E4"/>
<keyword evidence="2" id="KW-1185">Reference proteome</keyword>
<dbReference type="Proteomes" id="UP000326396">
    <property type="component" value="Linkage Group LG4"/>
</dbReference>
<reference evidence="1 2" key="1">
    <citation type="submission" date="2019-05" db="EMBL/GenBank/DDBJ databases">
        <title>Mikania micrantha, genome provides insights into the molecular mechanism of rapid growth.</title>
        <authorList>
            <person name="Liu B."/>
        </authorList>
    </citation>
    <scope>NUCLEOTIDE SEQUENCE [LARGE SCALE GENOMIC DNA]</scope>
    <source>
        <strain evidence="1">NLD-2019</strain>
        <tissue evidence="1">Leaf</tissue>
    </source>
</reference>
<name>A0A5N6N1E4_9ASTR</name>
<evidence type="ECO:0000313" key="2">
    <source>
        <dbReference type="Proteomes" id="UP000326396"/>
    </source>
</evidence>
<organism evidence="1 2">
    <name type="scientific">Mikania micrantha</name>
    <name type="common">bitter vine</name>
    <dbReference type="NCBI Taxonomy" id="192012"/>
    <lineage>
        <taxon>Eukaryota</taxon>
        <taxon>Viridiplantae</taxon>
        <taxon>Streptophyta</taxon>
        <taxon>Embryophyta</taxon>
        <taxon>Tracheophyta</taxon>
        <taxon>Spermatophyta</taxon>
        <taxon>Magnoliopsida</taxon>
        <taxon>eudicotyledons</taxon>
        <taxon>Gunneridae</taxon>
        <taxon>Pentapetalae</taxon>
        <taxon>asterids</taxon>
        <taxon>campanulids</taxon>
        <taxon>Asterales</taxon>
        <taxon>Asteraceae</taxon>
        <taxon>Asteroideae</taxon>
        <taxon>Heliantheae alliance</taxon>
        <taxon>Eupatorieae</taxon>
        <taxon>Mikania</taxon>
    </lineage>
</organism>
<proteinExistence type="predicted"/>